<protein>
    <submittedName>
        <fullName evidence="3">Putative transposase</fullName>
    </submittedName>
</protein>
<dbReference type="Gene3D" id="1.10.10.10">
    <property type="entry name" value="Winged helix-like DNA-binding domain superfamily/Winged helix DNA-binding domain"/>
    <property type="match status" value="1"/>
</dbReference>
<dbReference type="EMBL" id="FUWJ01000001">
    <property type="protein sequence ID" value="SJZ30337.1"/>
    <property type="molecule type" value="Genomic_DNA"/>
</dbReference>
<dbReference type="STRING" id="225324.SAMN02745126_00001"/>
<evidence type="ECO:0000313" key="4">
    <source>
        <dbReference type="Proteomes" id="UP000190092"/>
    </source>
</evidence>
<sequence length="113" mass="12826">MSRPLSNDLRERVVRAVSGGESCRAVAARFGVAVSSVVKWSQRWRSTGSVAPGKMGGHRKRTLEPHRAFIEERIRQTPHLTLHKLKDELAARGVIVSHNAVWMFLRREGLRFK</sequence>
<dbReference type="GO" id="GO:0003677">
    <property type="term" value="F:DNA binding"/>
    <property type="evidence" value="ECO:0007669"/>
    <property type="project" value="InterPro"/>
</dbReference>
<gene>
    <name evidence="3" type="ORF">SAMN02745126_00001</name>
</gene>
<dbReference type="PROSITE" id="PS51057">
    <property type="entry name" value="PAIRED_2"/>
    <property type="match status" value="1"/>
</dbReference>
<accession>A0A1T4JJU4</accession>
<reference evidence="4" key="1">
    <citation type="submission" date="2017-02" db="EMBL/GenBank/DDBJ databases">
        <authorList>
            <person name="Varghese N."/>
            <person name="Submissions S."/>
        </authorList>
    </citation>
    <scope>NUCLEOTIDE SEQUENCE [LARGE SCALE GENOMIC DNA]</scope>
    <source>
        <strain evidence="4">ATCC 27094</strain>
    </source>
</reference>
<evidence type="ECO:0000256" key="1">
    <source>
        <dbReference type="ARBA" id="ARBA00022724"/>
    </source>
</evidence>
<dbReference type="Proteomes" id="UP000190092">
    <property type="component" value="Unassembled WGS sequence"/>
</dbReference>
<dbReference type="GO" id="GO:0006355">
    <property type="term" value="P:regulation of DNA-templated transcription"/>
    <property type="evidence" value="ECO:0007669"/>
    <property type="project" value="InterPro"/>
</dbReference>
<dbReference type="OrthoDB" id="7364185at2"/>
<dbReference type="InterPro" id="IPR009057">
    <property type="entry name" value="Homeodomain-like_sf"/>
</dbReference>
<keyword evidence="1" id="KW-0563">Paired box</keyword>
<dbReference type="InterPro" id="IPR036388">
    <property type="entry name" value="WH-like_DNA-bd_sf"/>
</dbReference>
<evidence type="ECO:0000259" key="2">
    <source>
        <dbReference type="PROSITE" id="PS51057"/>
    </source>
</evidence>
<dbReference type="RefSeq" id="WP_139373669.1">
    <property type="nucleotide sequence ID" value="NZ_FUWJ01000001.1"/>
</dbReference>
<feature type="non-terminal residue" evidence="3">
    <location>
        <position position="113"/>
    </location>
</feature>
<dbReference type="InterPro" id="IPR001523">
    <property type="entry name" value="Paired_dom"/>
</dbReference>
<keyword evidence="4" id="KW-1185">Reference proteome</keyword>
<dbReference type="Pfam" id="PF00292">
    <property type="entry name" value="PAX"/>
    <property type="match status" value="1"/>
</dbReference>
<dbReference type="AlphaFoldDB" id="A0A1T4JJU4"/>
<dbReference type="SUPFAM" id="SSF46689">
    <property type="entry name" value="Homeodomain-like"/>
    <property type="match status" value="1"/>
</dbReference>
<name>A0A1T4JJU4_9HYPH</name>
<proteinExistence type="predicted"/>
<feature type="domain" description="Paired" evidence="2">
    <location>
        <begin position="1"/>
        <end position="108"/>
    </location>
</feature>
<evidence type="ECO:0000313" key="3">
    <source>
        <dbReference type="EMBL" id="SJZ30337.1"/>
    </source>
</evidence>
<organism evidence="3 4">
    <name type="scientific">Enhydrobacter aerosaccus</name>
    <dbReference type="NCBI Taxonomy" id="225324"/>
    <lineage>
        <taxon>Bacteria</taxon>
        <taxon>Pseudomonadati</taxon>
        <taxon>Pseudomonadota</taxon>
        <taxon>Alphaproteobacteria</taxon>
        <taxon>Hyphomicrobiales</taxon>
        <taxon>Enhydrobacter</taxon>
    </lineage>
</organism>